<dbReference type="HAMAP" id="MF_01401">
    <property type="entry name" value="MsrA"/>
    <property type="match status" value="1"/>
</dbReference>
<feature type="chain" id="PRO_5011642206" description="Peptide methionine sulfoxide reductase MsrA" evidence="5">
    <location>
        <begin position="17"/>
        <end position="227"/>
    </location>
</feature>
<evidence type="ECO:0000313" key="7">
    <source>
        <dbReference type="EMBL" id="SFR50391.1"/>
    </source>
</evidence>
<dbReference type="Proteomes" id="UP000199534">
    <property type="component" value="Unassembled WGS sequence"/>
</dbReference>
<reference evidence="7 8" key="1">
    <citation type="submission" date="2016-10" db="EMBL/GenBank/DDBJ databases">
        <authorList>
            <person name="de Groot N.N."/>
        </authorList>
    </citation>
    <scope>NUCLEOTIDE SEQUENCE [LARGE SCALE GENOMIC DNA]</scope>
    <source>
        <strain evidence="7 8">DSM 21019</strain>
    </source>
</reference>
<feature type="domain" description="Peptide methionine sulphoxide reductase MsrA" evidence="6">
    <location>
        <begin position="51"/>
        <end position="203"/>
    </location>
</feature>
<name>A0A1I6H7R2_9FLAO</name>
<dbReference type="PROSITE" id="PS51257">
    <property type="entry name" value="PROKAR_LIPOPROTEIN"/>
    <property type="match status" value="1"/>
</dbReference>
<dbReference type="OrthoDB" id="4174719at2"/>
<dbReference type="RefSeq" id="WP_092983514.1">
    <property type="nucleotide sequence ID" value="NZ_FOYQ01000002.1"/>
</dbReference>
<dbReference type="GO" id="GO:0008113">
    <property type="term" value="F:peptide-methionine (S)-S-oxide reductase activity"/>
    <property type="evidence" value="ECO:0007669"/>
    <property type="project" value="UniProtKB-UniRule"/>
</dbReference>
<comment type="function">
    <text evidence="4">Has an important function as a repair enzyme for proteins that have been inactivated by oxidation. Catalyzes the reversible oxidation-reduction of methionine sulfoxide in proteins to methionine.</text>
</comment>
<sequence length="227" mass="25963">MKRSLLLLLALSTAFACQSKTDKKSQETAEAVPAKEIKTSLTAQDLSKYKKAYFAAGCFWCVEAIFESVTGVKEVYSGYAGGTEKDPTYRDVGSGRTSHAEAVEIYYDPQEVNFFQLVQVFFGSHDPTTLNRQGPDRGPQYRSIAFYSNEEEQNIILAYMDALRENNVYDRPIVTEVTPLDTFYMAEEYHQDYEKRNPNNPYVQNVSIPRLNRFKENFPDLLKEDAH</sequence>
<dbReference type="PANTHER" id="PTHR43774">
    <property type="entry name" value="PEPTIDE METHIONINE SULFOXIDE REDUCTASE"/>
    <property type="match status" value="1"/>
</dbReference>
<comment type="catalytic activity">
    <reaction evidence="2 4">
        <text>L-methionyl-[protein] + [thioredoxin]-disulfide + H2O = L-methionyl-(S)-S-oxide-[protein] + [thioredoxin]-dithiol</text>
        <dbReference type="Rhea" id="RHEA:14217"/>
        <dbReference type="Rhea" id="RHEA-COMP:10698"/>
        <dbReference type="Rhea" id="RHEA-COMP:10700"/>
        <dbReference type="Rhea" id="RHEA-COMP:12313"/>
        <dbReference type="Rhea" id="RHEA-COMP:12315"/>
        <dbReference type="ChEBI" id="CHEBI:15377"/>
        <dbReference type="ChEBI" id="CHEBI:16044"/>
        <dbReference type="ChEBI" id="CHEBI:29950"/>
        <dbReference type="ChEBI" id="CHEBI:44120"/>
        <dbReference type="ChEBI" id="CHEBI:50058"/>
        <dbReference type="EC" id="1.8.4.11"/>
    </reaction>
</comment>
<keyword evidence="1 4" id="KW-0560">Oxidoreductase</keyword>
<dbReference type="EC" id="1.8.4.11" evidence="4"/>
<accession>A0A1I6H7R2</accession>
<dbReference type="AlphaFoldDB" id="A0A1I6H7R2"/>
<proteinExistence type="inferred from homology"/>
<dbReference type="SUPFAM" id="SSF55068">
    <property type="entry name" value="Peptide methionine sulfoxide reductase"/>
    <property type="match status" value="1"/>
</dbReference>
<evidence type="ECO:0000256" key="1">
    <source>
        <dbReference type="ARBA" id="ARBA00023002"/>
    </source>
</evidence>
<comment type="catalytic activity">
    <reaction evidence="3 4">
        <text>[thioredoxin]-disulfide + L-methionine + H2O = L-methionine (S)-S-oxide + [thioredoxin]-dithiol</text>
        <dbReference type="Rhea" id="RHEA:19993"/>
        <dbReference type="Rhea" id="RHEA-COMP:10698"/>
        <dbReference type="Rhea" id="RHEA-COMP:10700"/>
        <dbReference type="ChEBI" id="CHEBI:15377"/>
        <dbReference type="ChEBI" id="CHEBI:29950"/>
        <dbReference type="ChEBI" id="CHEBI:50058"/>
        <dbReference type="ChEBI" id="CHEBI:57844"/>
        <dbReference type="ChEBI" id="CHEBI:58772"/>
        <dbReference type="EC" id="1.8.4.11"/>
    </reaction>
</comment>
<dbReference type="EMBL" id="FOYQ01000002">
    <property type="protein sequence ID" value="SFR50391.1"/>
    <property type="molecule type" value="Genomic_DNA"/>
</dbReference>
<comment type="similarity">
    <text evidence="4">Belongs to the MsrA Met sulfoxide reductase family.</text>
</comment>
<dbReference type="Gene3D" id="3.30.1060.10">
    <property type="entry name" value="Peptide methionine sulphoxide reductase MsrA"/>
    <property type="match status" value="1"/>
</dbReference>
<dbReference type="InterPro" id="IPR002569">
    <property type="entry name" value="Met_Sox_Rdtase_MsrA_dom"/>
</dbReference>
<evidence type="ECO:0000256" key="3">
    <source>
        <dbReference type="ARBA" id="ARBA00048782"/>
    </source>
</evidence>
<protein>
    <recommendedName>
        <fullName evidence="4">Peptide methionine sulfoxide reductase MsrA</fullName>
        <shortName evidence="4">Protein-methionine-S-oxide reductase</shortName>
        <ecNumber evidence="4">1.8.4.11</ecNumber>
    </recommendedName>
    <alternativeName>
        <fullName evidence="4">Peptide-methionine (S)-S-oxide reductase</fullName>
        <shortName evidence="4">Peptide Met(O) reductase</shortName>
    </alternativeName>
</protein>
<feature type="active site" evidence="4">
    <location>
        <position position="58"/>
    </location>
</feature>
<evidence type="ECO:0000259" key="6">
    <source>
        <dbReference type="Pfam" id="PF01625"/>
    </source>
</evidence>
<evidence type="ECO:0000256" key="5">
    <source>
        <dbReference type="SAM" id="SignalP"/>
    </source>
</evidence>
<dbReference type="InterPro" id="IPR036509">
    <property type="entry name" value="Met_Sox_Rdtase_MsrA_sf"/>
</dbReference>
<dbReference type="GO" id="GO:0033744">
    <property type="term" value="F:L-methionine:thioredoxin-disulfide S-oxidoreductase activity"/>
    <property type="evidence" value="ECO:0007669"/>
    <property type="project" value="RHEA"/>
</dbReference>
<keyword evidence="5" id="KW-0732">Signal</keyword>
<evidence type="ECO:0000313" key="8">
    <source>
        <dbReference type="Proteomes" id="UP000199534"/>
    </source>
</evidence>
<organism evidence="7 8">
    <name type="scientific">Robiginitalea myxolifaciens</name>
    <dbReference type="NCBI Taxonomy" id="400055"/>
    <lineage>
        <taxon>Bacteria</taxon>
        <taxon>Pseudomonadati</taxon>
        <taxon>Bacteroidota</taxon>
        <taxon>Flavobacteriia</taxon>
        <taxon>Flavobacteriales</taxon>
        <taxon>Flavobacteriaceae</taxon>
        <taxon>Robiginitalea</taxon>
    </lineage>
</organism>
<dbReference type="Pfam" id="PF01625">
    <property type="entry name" value="PMSR"/>
    <property type="match status" value="1"/>
</dbReference>
<dbReference type="NCBIfam" id="TIGR00401">
    <property type="entry name" value="msrA"/>
    <property type="match status" value="1"/>
</dbReference>
<dbReference type="STRING" id="400055.SAMN04490243_2372"/>
<feature type="signal peptide" evidence="5">
    <location>
        <begin position="1"/>
        <end position="16"/>
    </location>
</feature>
<evidence type="ECO:0000256" key="4">
    <source>
        <dbReference type="HAMAP-Rule" id="MF_01401"/>
    </source>
</evidence>
<dbReference type="PANTHER" id="PTHR43774:SF1">
    <property type="entry name" value="PEPTIDE METHIONINE SULFOXIDE REDUCTASE MSRA 2"/>
    <property type="match status" value="1"/>
</dbReference>
<gene>
    <name evidence="4" type="primary">msrA</name>
    <name evidence="7" type="ORF">SAMN04490243_2372</name>
</gene>
<evidence type="ECO:0000256" key="2">
    <source>
        <dbReference type="ARBA" id="ARBA00047806"/>
    </source>
</evidence>
<keyword evidence="8" id="KW-1185">Reference proteome</keyword>